<dbReference type="GO" id="GO:0016746">
    <property type="term" value="F:acyltransferase activity"/>
    <property type="evidence" value="ECO:0007669"/>
    <property type="project" value="TreeGrafter"/>
</dbReference>
<dbReference type="eggNOG" id="KOG3860">
    <property type="taxonomic scope" value="Eukaryota"/>
</dbReference>
<feature type="transmembrane region" description="Helical" evidence="6">
    <location>
        <begin position="58"/>
        <end position="78"/>
    </location>
</feature>
<organism evidence="7 8">
    <name type="scientific">Tetrahymena thermophila (strain SB210)</name>
    <dbReference type="NCBI Taxonomy" id="312017"/>
    <lineage>
        <taxon>Eukaryota</taxon>
        <taxon>Sar</taxon>
        <taxon>Alveolata</taxon>
        <taxon>Ciliophora</taxon>
        <taxon>Intramacronucleata</taxon>
        <taxon>Oligohymenophorea</taxon>
        <taxon>Hymenostomatida</taxon>
        <taxon>Tetrahymenina</taxon>
        <taxon>Tetrahymenidae</taxon>
        <taxon>Tetrahymena</taxon>
    </lineage>
</organism>
<dbReference type="Proteomes" id="UP000009168">
    <property type="component" value="Unassembled WGS sequence"/>
</dbReference>
<evidence type="ECO:0000256" key="5">
    <source>
        <dbReference type="SAM" id="MobiDB-lite"/>
    </source>
</evidence>
<dbReference type="InterPro" id="IPR051085">
    <property type="entry name" value="MB_O-acyltransferase"/>
</dbReference>
<dbReference type="InParanoid" id="I7MCI2"/>
<comment type="subcellular location">
    <subcellularLocation>
        <location evidence="1">Membrane</location>
        <topology evidence="1">Multi-pass membrane protein</topology>
    </subcellularLocation>
</comment>
<feature type="compositionally biased region" description="Basic and acidic residues" evidence="5">
    <location>
        <begin position="1"/>
        <end position="11"/>
    </location>
</feature>
<dbReference type="KEGG" id="tet:TTHERM_00760410"/>
<proteinExistence type="predicted"/>
<evidence type="ECO:0000256" key="2">
    <source>
        <dbReference type="ARBA" id="ARBA00022692"/>
    </source>
</evidence>
<dbReference type="GO" id="GO:0016020">
    <property type="term" value="C:membrane"/>
    <property type="evidence" value="ECO:0007669"/>
    <property type="project" value="UniProtKB-SubCell"/>
</dbReference>
<dbReference type="RefSeq" id="XP_001031657.1">
    <property type="nucleotide sequence ID" value="XM_001031657.1"/>
</dbReference>
<accession>I7MCI2</accession>
<protein>
    <submittedName>
        <fullName evidence="7">Membrane bound O-acyltransferase, MBOAT protein</fullName>
    </submittedName>
</protein>
<feature type="transmembrane region" description="Helical" evidence="6">
    <location>
        <begin position="550"/>
        <end position="569"/>
    </location>
</feature>
<dbReference type="OMA" id="GWHRSYN"/>
<evidence type="ECO:0000256" key="6">
    <source>
        <dbReference type="SAM" id="Phobius"/>
    </source>
</evidence>
<dbReference type="InterPro" id="IPR004299">
    <property type="entry name" value="MBOAT_fam"/>
</dbReference>
<dbReference type="OrthoDB" id="420606at2759"/>
<keyword evidence="8" id="KW-1185">Reference proteome</keyword>
<feature type="compositionally biased region" description="Polar residues" evidence="5">
    <location>
        <begin position="18"/>
        <end position="30"/>
    </location>
</feature>
<keyword evidence="2 6" id="KW-0812">Transmembrane</keyword>
<dbReference type="STRING" id="312017.I7MCI2"/>
<evidence type="ECO:0000313" key="8">
    <source>
        <dbReference type="Proteomes" id="UP000009168"/>
    </source>
</evidence>
<dbReference type="HOGENOM" id="CLU_021430_1_1_1"/>
<feature type="transmembrane region" description="Helical" evidence="6">
    <location>
        <begin position="114"/>
        <end position="132"/>
    </location>
</feature>
<feature type="transmembrane region" description="Helical" evidence="6">
    <location>
        <begin position="336"/>
        <end position="353"/>
    </location>
</feature>
<evidence type="ECO:0000256" key="3">
    <source>
        <dbReference type="ARBA" id="ARBA00022989"/>
    </source>
</evidence>
<name>I7MCI2_TETTS</name>
<dbReference type="PANTHER" id="PTHR13285:SF18">
    <property type="entry name" value="PROTEIN-CYSTEINE N-PALMITOYLTRANSFERASE RASP"/>
    <property type="match status" value="1"/>
</dbReference>
<evidence type="ECO:0000256" key="4">
    <source>
        <dbReference type="ARBA" id="ARBA00023136"/>
    </source>
</evidence>
<feature type="transmembrane region" description="Helical" evidence="6">
    <location>
        <begin position="144"/>
        <end position="166"/>
    </location>
</feature>
<dbReference type="PANTHER" id="PTHR13285">
    <property type="entry name" value="ACYLTRANSFERASE"/>
    <property type="match status" value="1"/>
</dbReference>
<evidence type="ECO:0000256" key="1">
    <source>
        <dbReference type="ARBA" id="ARBA00004141"/>
    </source>
</evidence>
<keyword evidence="3 6" id="KW-1133">Transmembrane helix</keyword>
<feature type="transmembrane region" description="Helical" evidence="6">
    <location>
        <begin position="178"/>
        <end position="197"/>
    </location>
</feature>
<dbReference type="GO" id="GO:0005783">
    <property type="term" value="C:endoplasmic reticulum"/>
    <property type="evidence" value="ECO:0007669"/>
    <property type="project" value="TreeGrafter"/>
</dbReference>
<dbReference type="Pfam" id="PF03062">
    <property type="entry name" value="MBOAT"/>
    <property type="match status" value="1"/>
</dbReference>
<reference evidence="8" key="1">
    <citation type="journal article" date="2006" name="PLoS Biol.">
        <title>Macronuclear genome sequence of the ciliate Tetrahymena thermophila, a model eukaryote.</title>
        <authorList>
            <person name="Eisen J.A."/>
            <person name="Coyne R.S."/>
            <person name="Wu M."/>
            <person name="Wu D."/>
            <person name="Thiagarajan M."/>
            <person name="Wortman J.R."/>
            <person name="Badger J.H."/>
            <person name="Ren Q."/>
            <person name="Amedeo P."/>
            <person name="Jones K.M."/>
            <person name="Tallon L.J."/>
            <person name="Delcher A.L."/>
            <person name="Salzberg S.L."/>
            <person name="Silva J.C."/>
            <person name="Haas B.J."/>
            <person name="Majoros W.H."/>
            <person name="Farzad M."/>
            <person name="Carlton J.M."/>
            <person name="Smith R.K. Jr."/>
            <person name="Garg J."/>
            <person name="Pearlman R.E."/>
            <person name="Karrer K.M."/>
            <person name="Sun L."/>
            <person name="Manning G."/>
            <person name="Elde N.C."/>
            <person name="Turkewitz A.P."/>
            <person name="Asai D.J."/>
            <person name="Wilkes D.E."/>
            <person name="Wang Y."/>
            <person name="Cai H."/>
            <person name="Collins K."/>
            <person name="Stewart B.A."/>
            <person name="Lee S.R."/>
            <person name="Wilamowska K."/>
            <person name="Weinberg Z."/>
            <person name="Ruzzo W.L."/>
            <person name="Wloga D."/>
            <person name="Gaertig J."/>
            <person name="Frankel J."/>
            <person name="Tsao C.-C."/>
            <person name="Gorovsky M.A."/>
            <person name="Keeling P.J."/>
            <person name="Waller R.F."/>
            <person name="Patron N.J."/>
            <person name="Cherry J.M."/>
            <person name="Stover N.A."/>
            <person name="Krieger C.J."/>
            <person name="del Toro C."/>
            <person name="Ryder H.F."/>
            <person name="Williamson S.C."/>
            <person name="Barbeau R.A."/>
            <person name="Hamilton E.P."/>
            <person name="Orias E."/>
        </authorList>
    </citation>
    <scope>NUCLEOTIDE SEQUENCE [LARGE SCALE GENOMIC DNA]</scope>
    <source>
        <strain evidence="8">SB210</strain>
    </source>
</reference>
<dbReference type="GeneID" id="7825038"/>
<gene>
    <name evidence="7" type="ORF">TTHERM_00760410</name>
</gene>
<keyword evidence="4 6" id="KW-0472">Membrane</keyword>
<dbReference type="AlphaFoldDB" id="I7MCI2"/>
<feature type="region of interest" description="Disordered" evidence="5">
    <location>
        <begin position="1"/>
        <end position="30"/>
    </location>
</feature>
<feature type="transmembrane region" description="Helical" evidence="6">
    <location>
        <begin position="476"/>
        <end position="495"/>
    </location>
</feature>
<evidence type="ECO:0000313" key="7">
    <source>
        <dbReference type="EMBL" id="EAR83994.1"/>
    </source>
</evidence>
<sequence length="584" mass="69797">MRKEGINSRDVADEETSVESTSNHSLENGTQYQNAKNKQYSLLEEKQTVYKWFWFDKYLLAMGVSAMVLSQVYFSFAIQKINKEERKIEYVTEGFMGFEKDNSDSQWRAYSENIGLMVIAIIIFCLLSQSVRKIFGSAFAQHNFYIFFGVPYLIFLFRGNFLFWLFFTSINYLLIEVFYKYSYFPILIWTVNLITIYTNDTYHGYNLVSFFHLPALQYLQDTTKDQLVGWHSVFNMTILRMISFGMDKHWAVKNKRFIQPDTHFKKCKQCQPKEPKTYCLKYRYDDPSSIKEFTLQHYYSYLVYTPLFITGPPLTFNAFISQINNPGQIRNSAFKYSLRALLSFVCFEIWLHFDYSFAITTKSQNSWLWERFSPAFFFICSFSSLVFIWFKFNTIWKIARAWAMWDNIEAPENMNRCVYNNYNFEGFWRSWHRGFNQWLLRYIYFPLGGSKTKMWNIWVVFTFVAIWHDLKLNLLLWAWGICICLIPEIGVKKYLEKPKFKKYTTSFWWKYLCGLCASFYIIFMCYTNLIGFGMGWETINMFLTKSFSTISGLIEFLIVVFVLIFQAIAQFKIREHEDDPEKGF</sequence>
<feature type="transmembrane region" description="Helical" evidence="6">
    <location>
        <begin position="373"/>
        <end position="390"/>
    </location>
</feature>
<feature type="transmembrane region" description="Helical" evidence="6">
    <location>
        <begin position="507"/>
        <end position="530"/>
    </location>
</feature>
<dbReference type="EMBL" id="GG662440">
    <property type="protein sequence ID" value="EAR83994.1"/>
    <property type="molecule type" value="Genomic_DNA"/>
</dbReference>